<sequence length="199" mass="21114">MNFDSAKFADKDGKPRRNFLRNTGFTMAAFGAAAIASSKAVAATSHGGSAAEQDVKVMQGALALEHEGIAVYRLAGGSGLLTPDTKKVALIFLGHHQQHRDSLASLISKAGGEPVKPKSDEQYVQELNLSSLKSEGDVVVLATRLERGAANAYALQVRALQDRDLVHLFTQLSADEAVHWTTLNNAAGVPIPTTAYIFG</sequence>
<accession>A0ABX8UFF3</accession>
<gene>
    <name evidence="1" type="ORF">KZJ38_12010</name>
</gene>
<dbReference type="InterPro" id="IPR009078">
    <property type="entry name" value="Ferritin-like_SF"/>
</dbReference>
<dbReference type="Gene3D" id="1.20.1260.10">
    <property type="match status" value="1"/>
</dbReference>
<protein>
    <submittedName>
        <fullName evidence="1">Ferritin-like domain-containing protein</fullName>
    </submittedName>
</protein>
<dbReference type="EMBL" id="CP080095">
    <property type="protein sequence ID" value="QYD67126.1"/>
    <property type="molecule type" value="Genomic_DNA"/>
</dbReference>
<evidence type="ECO:0000313" key="1">
    <source>
        <dbReference type="EMBL" id="QYD67126.1"/>
    </source>
</evidence>
<dbReference type="CDD" id="cd00657">
    <property type="entry name" value="Ferritin_like"/>
    <property type="match status" value="1"/>
</dbReference>
<evidence type="ECO:0000313" key="2">
    <source>
        <dbReference type="Proteomes" id="UP000826462"/>
    </source>
</evidence>
<dbReference type="InterPro" id="IPR006311">
    <property type="entry name" value="TAT_signal"/>
</dbReference>
<proteinExistence type="predicted"/>
<dbReference type="SUPFAM" id="SSF47240">
    <property type="entry name" value="Ferritin-like"/>
    <property type="match status" value="1"/>
</dbReference>
<dbReference type="Pfam" id="PF13668">
    <property type="entry name" value="Ferritin_2"/>
    <property type="match status" value="1"/>
</dbReference>
<keyword evidence="2" id="KW-1185">Reference proteome</keyword>
<dbReference type="Proteomes" id="UP000826462">
    <property type="component" value="Chromosome 1"/>
</dbReference>
<name>A0ABX8UFF3_9BURK</name>
<dbReference type="InterPro" id="IPR012347">
    <property type="entry name" value="Ferritin-like"/>
</dbReference>
<reference evidence="1 2" key="1">
    <citation type="submission" date="2021-07" db="EMBL/GenBank/DDBJ databases">
        <title>Paraburkholderia edwinii protects Aspergillus sp. from phenazines by acting as a toxin sponge.</title>
        <authorList>
            <person name="Dahlstrom K.M."/>
            <person name="Newman D.K."/>
        </authorList>
    </citation>
    <scope>NUCLEOTIDE SEQUENCE [LARGE SCALE GENOMIC DNA]</scope>
    <source>
        <strain evidence="1 2">Pe01</strain>
    </source>
</reference>
<dbReference type="RefSeq" id="WP_219796120.1">
    <property type="nucleotide sequence ID" value="NZ_CP080095.1"/>
</dbReference>
<organism evidence="1 2">
    <name type="scientific">Paraburkholderia edwinii</name>
    <dbReference type="NCBI Taxonomy" id="2861782"/>
    <lineage>
        <taxon>Bacteria</taxon>
        <taxon>Pseudomonadati</taxon>
        <taxon>Pseudomonadota</taxon>
        <taxon>Betaproteobacteria</taxon>
        <taxon>Burkholderiales</taxon>
        <taxon>Burkholderiaceae</taxon>
        <taxon>Paraburkholderia</taxon>
    </lineage>
</organism>
<dbReference type="PROSITE" id="PS51318">
    <property type="entry name" value="TAT"/>
    <property type="match status" value="1"/>
</dbReference>